<feature type="domain" description="Phospholipid/glycerol acyltransferase" evidence="6">
    <location>
        <begin position="75"/>
        <end position="199"/>
    </location>
</feature>
<evidence type="ECO:0000256" key="5">
    <source>
        <dbReference type="ARBA" id="ARBA00023315"/>
    </source>
</evidence>
<dbReference type="CDD" id="cd07989">
    <property type="entry name" value="LPLAT_AGPAT-like"/>
    <property type="match status" value="1"/>
</dbReference>
<dbReference type="GO" id="GO:0003841">
    <property type="term" value="F:1-acylglycerol-3-phosphate O-acyltransferase activity"/>
    <property type="evidence" value="ECO:0007669"/>
    <property type="project" value="UniProtKB-EC"/>
</dbReference>
<reference evidence="7 8" key="1">
    <citation type="submission" date="2019-01" db="EMBL/GenBank/DDBJ databases">
        <authorList>
            <consortium name="Pathogen Informatics"/>
        </authorList>
    </citation>
    <scope>NUCLEOTIDE SEQUENCE [LARGE SCALE GENOMIC DNA]</scope>
    <source>
        <strain evidence="7 8">NCTC10142</strain>
        <plasmid evidence="8">13</plasmid>
    </source>
</reference>
<accession>A0A449AIA9</accession>
<evidence type="ECO:0000256" key="2">
    <source>
        <dbReference type="ARBA" id="ARBA00022516"/>
    </source>
</evidence>
<dbReference type="Pfam" id="PF01553">
    <property type="entry name" value="Acyltransferase"/>
    <property type="match status" value="1"/>
</dbReference>
<dbReference type="AlphaFoldDB" id="A0A449AIA9"/>
<evidence type="ECO:0000256" key="3">
    <source>
        <dbReference type="ARBA" id="ARBA00022679"/>
    </source>
</evidence>
<keyword evidence="7" id="KW-0614">Plasmid</keyword>
<dbReference type="SMART" id="SM00563">
    <property type="entry name" value="PlsC"/>
    <property type="match status" value="1"/>
</dbReference>
<evidence type="ECO:0000313" key="8">
    <source>
        <dbReference type="Proteomes" id="UP000289506"/>
    </source>
</evidence>
<dbReference type="PANTHER" id="PTHR10434:SF64">
    <property type="entry name" value="1-ACYL-SN-GLYCEROL-3-PHOSPHATE ACYLTRANSFERASE-RELATED"/>
    <property type="match status" value="1"/>
</dbReference>
<dbReference type="GO" id="GO:0006654">
    <property type="term" value="P:phosphatidic acid biosynthetic process"/>
    <property type="evidence" value="ECO:0007669"/>
    <property type="project" value="TreeGrafter"/>
</dbReference>
<dbReference type="EC" id="2.3.1.51" evidence="7"/>
<comment type="pathway">
    <text evidence="1">Lipid metabolism.</text>
</comment>
<keyword evidence="5 7" id="KW-0012">Acyltransferase</keyword>
<dbReference type="EMBL" id="LR214986">
    <property type="protein sequence ID" value="VEU64727.1"/>
    <property type="molecule type" value="Genomic_DNA"/>
</dbReference>
<dbReference type="Proteomes" id="UP000289506">
    <property type="component" value="Plasmid 13"/>
</dbReference>
<proteinExistence type="predicted"/>
<organism evidence="7 8">
    <name type="scientific">Mycoplasmopsis cynos</name>
    <dbReference type="NCBI Taxonomy" id="171284"/>
    <lineage>
        <taxon>Bacteria</taxon>
        <taxon>Bacillati</taxon>
        <taxon>Mycoplasmatota</taxon>
        <taxon>Mycoplasmoidales</taxon>
        <taxon>Metamycoplasmataceae</taxon>
        <taxon>Mycoplasmopsis</taxon>
    </lineage>
</organism>
<evidence type="ECO:0000256" key="4">
    <source>
        <dbReference type="ARBA" id="ARBA00023098"/>
    </source>
</evidence>
<gene>
    <name evidence="7" type="primary">plsC</name>
    <name evidence="7" type="ORF">NCTC10142_00485</name>
</gene>
<name>A0A449AIA9_9BACT</name>
<protein>
    <submittedName>
        <fullName evidence="7">1-acyl-sn-glycerol-3-phosphate acyltransferase</fullName>
        <ecNumber evidence="7">2.3.1.51</ecNumber>
    </submittedName>
</protein>
<dbReference type="InterPro" id="IPR002123">
    <property type="entry name" value="Plipid/glycerol_acylTrfase"/>
</dbReference>
<evidence type="ECO:0000313" key="7">
    <source>
        <dbReference type="EMBL" id="VEU64727.1"/>
    </source>
</evidence>
<keyword evidence="2" id="KW-0444">Lipid biosynthesis</keyword>
<keyword evidence="3 7" id="KW-0808">Transferase</keyword>
<geneLocation type="plasmid" evidence="7 8">
    <name>13</name>
</geneLocation>
<dbReference type="SUPFAM" id="SSF69593">
    <property type="entry name" value="Glycerol-3-phosphate (1)-acyltransferase"/>
    <property type="match status" value="1"/>
</dbReference>
<keyword evidence="4" id="KW-0443">Lipid metabolism</keyword>
<evidence type="ECO:0000259" key="6">
    <source>
        <dbReference type="SMART" id="SM00563"/>
    </source>
</evidence>
<dbReference type="RefSeq" id="WP_129720610.1">
    <property type="nucleotide sequence ID" value="NZ_LR214986.1"/>
</dbReference>
<sequence length="257" mass="29319">MSNIIKLKMAFSGLLWLLRLNSVRRMAKKYIRTPELVPDFERYRKILRLSKKVLKLYNIDITINGIDNLPKNGSVLLTPNHKSYTDVLAIIVALEKKEHQENIEQKIPTFVAKKDLEKGFLKNALKLLDSYSIDPNDFRNSFKVLNDFAEFVKKNKTYGVVFPEAHRIKTKELGEFTSGAFKIATQTYLPIVPVAIHGSLGSFKTNKKSRSKVTISFLPMLKANDIITQEPSAIAKRVKTLIENELSRLDVENINKG</sequence>
<dbReference type="PANTHER" id="PTHR10434">
    <property type="entry name" value="1-ACYL-SN-GLYCEROL-3-PHOSPHATE ACYLTRANSFERASE"/>
    <property type="match status" value="1"/>
</dbReference>
<evidence type="ECO:0000256" key="1">
    <source>
        <dbReference type="ARBA" id="ARBA00005189"/>
    </source>
</evidence>